<feature type="region of interest" description="Disordered" evidence="1">
    <location>
        <begin position="141"/>
        <end position="182"/>
    </location>
</feature>
<reference evidence="3" key="2">
    <citation type="submission" date="2013-12" db="EMBL/GenBank/DDBJ databases">
        <authorList>
            <person name="Yu Y."/>
            <person name="Lee S."/>
            <person name="de Baynast K."/>
            <person name="Wissotski M."/>
            <person name="Liu L."/>
            <person name="Talag J."/>
            <person name="Goicoechea J."/>
            <person name="Angelova A."/>
            <person name="Jetty R."/>
            <person name="Kudrna D."/>
            <person name="Golser W."/>
            <person name="Rivera L."/>
            <person name="Zhang J."/>
            <person name="Wing R."/>
        </authorList>
    </citation>
    <scope>NUCLEOTIDE SEQUENCE</scope>
</reference>
<dbReference type="HOGENOM" id="CLU_1484080_0_0_1"/>
<accession>A0A0D9X7S0</accession>
<sequence length="182" mass="19012">MAMPGAGSMRFLGLLKQPESSSTASFERDERDVVWPTVAEGGDGGNGGGWCGPPFDAAPTTESATHTDRGYGATHAMPQSFGLSALLADGGEREVDGVPVTARTAAAVAAALRQSAPVRVLPPSQPANVRPLLTFPFPSLPHPLPASLVGATQAGSRRESPSAPSQRRRPRRQPLRDRLLQG</sequence>
<organism evidence="2 3">
    <name type="scientific">Leersia perrieri</name>
    <dbReference type="NCBI Taxonomy" id="77586"/>
    <lineage>
        <taxon>Eukaryota</taxon>
        <taxon>Viridiplantae</taxon>
        <taxon>Streptophyta</taxon>
        <taxon>Embryophyta</taxon>
        <taxon>Tracheophyta</taxon>
        <taxon>Spermatophyta</taxon>
        <taxon>Magnoliopsida</taxon>
        <taxon>Liliopsida</taxon>
        <taxon>Poales</taxon>
        <taxon>Poaceae</taxon>
        <taxon>BOP clade</taxon>
        <taxon>Oryzoideae</taxon>
        <taxon>Oryzeae</taxon>
        <taxon>Oryzinae</taxon>
        <taxon>Leersia</taxon>
    </lineage>
</organism>
<reference evidence="2 3" key="1">
    <citation type="submission" date="2012-08" db="EMBL/GenBank/DDBJ databases">
        <title>Oryza genome evolution.</title>
        <authorList>
            <person name="Wing R.A."/>
        </authorList>
    </citation>
    <scope>NUCLEOTIDE SEQUENCE</scope>
</reference>
<evidence type="ECO:0000313" key="2">
    <source>
        <dbReference type="EnsemblPlants" id="LPERR08G11880.1"/>
    </source>
</evidence>
<evidence type="ECO:0000313" key="3">
    <source>
        <dbReference type="Proteomes" id="UP000032180"/>
    </source>
</evidence>
<feature type="region of interest" description="Disordered" evidence="1">
    <location>
        <begin position="1"/>
        <end position="73"/>
    </location>
</feature>
<dbReference type="AlphaFoldDB" id="A0A0D9X7S0"/>
<evidence type="ECO:0000256" key="1">
    <source>
        <dbReference type="SAM" id="MobiDB-lite"/>
    </source>
</evidence>
<dbReference type="Proteomes" id="UP000032180">
    <property type="component" value="Chromosome 8"/>
</dbReference>
<reference evidence="2" key="3">
    <citation type="submission" date="2015-04" db="UniProtKB">
        <authorList>
            <consortium name="EnsemblPlants"/>
        </authorList>
    </citation>
    <scope>IDENTIFICATION</scope>
</reference>
<dbReference type="EnsemblPlants" id="LPERR08G11880.1">
    <property type="protein sequence ID" value="LPERR08G11880.1"/>
    <property type="gene ID" value="LPERR08G11880"/>
</dbReference>
<proteinExistence type="predicted"/>
<dbReference type="Gramene" id="LPERR08G11880.1">
    <property type="protein sequence ID" value="LPERR08G11880.1"/>
    <property type="gene ID" value="LPERR08G11880"/>
</dbReference>
<name>A0A0D9X7S0_9ORYZ</name>
<keyword evidence="3" id="KW-1185">Reference proteome</keyword>
<protein>
    <submittedName>
        <fullName evidence="2">Uncharacterized protein</fullName>
    </submittedName>
</protein>
<feature type="compositionally biased region" description="Gly residues" evidence="1">
    <location>
        <begin position="41"/>
        <end position="51"/>
    </location>
</feature>